<protein>
    <submittedName>
        <fullName evidence="1">Uncharacterized protein</fullName>
    </submittedName>
</protein>
<name>A0A379QYJ4_SALER</name>
<dbReference type="Proteomes" id="UP000254332">
    <property type="component" value="Unassembled WGS sequence"/>
</dbReference>
<gene>
    <name evidence="1" type="ORF">NCTC10718_02559</name>
</gene>
<evidence type="ECO:0000313" key="1">
    <source>
        <dbReference type="EMBL" id="SUF69769.1"/>
    </source>
</evidence>
<accession>A0A379QYJ4</accession>
<proteinExistence type="predicted"/>
<dbReference type="AlphaFoldDB" id="A0A379QYJ4"/>
<organism evidence="1 2">
    <name type="scientific">Salmonella enterica</name>
    <name type="common">Salmonella choleraesuis</name>
    <dbReference type="NCBI Taxonomy" id="28901"/>
    <lineage>
        <taxon>Bacteria</taxon>
        <taxon>Pseudomonadati</taxon>
        <taxon>Pseudomonadota</taxon>
        <taxon>Gammaproteobacteria</taxon>
        <taxon>Enterobacterales</taxon>
        <taxon>Enterobacteriaceae</taxon>
        <taxon>Salmonella</taxon>
    </lineage>
</organism>
<dbReference type="EMBL" id="UGWQ01000001">
    <property type="protein sequence ID" value="SUF69769.1"/>
    <property type="molecule type" value="Genomic_DNA"/>
</dbReference>
<evidence type="ECO:0000313" key="2">
    <source>
        <dbReference type="Proteomes" id="UP000254332"/>
    </source>
</evidence>
<sequence length="80" mass="9121">MRCFIDLKQFADCNIIATNNHCLSLFCKLINFRNLLLLYINKVNKKTHIIDINDVGLWNQYGLVVAINNNLAGAITGQRI</sequence>
<reference evidence="1 2" key="1">
    <citation type="submission" date="2018-06" db="EMBL/GenBank/DDBJ databases">
        <authorList>
            <consortium name="Pathogen Informatics"/>
            <person name="Doyle S."/>
        </authorList>
    </citation>
    <scope>NUCLEOTIDE SEQUENCE [LARGE SCALE GENOMIC DNA]</scope>
    <source>
        <strain evidence="1 2">NCTC10718</strain>
    </source>
</reference>